<gene>
    <name evidence="6" type="ORF">PAT3040_00794</name>
</gene>
<evidence type="ECO:0000313" key="7">
    <source>
        <dbReference type="Proteomes" id="UP000245202"/>
    </source>
</evidence>
<evidence type="ECO:0008006" key="8">
    <source>
        <dbReference type="Google" id="ProtNLM"/>
    </source>
</evidence>
<feature type="domain" description="Carbohydrate kinase FGGY N-terminal" evidence="4">
    <location>
        <begin position="11"/>
        <end position="252"/>
    </location>
</feature>
<dbReference type="GO" id="GO:0016301">
    <property type="term" value="F:kinase activity"/>
    <property type="evidence" value="ECO:0007669"/>
    <property type="project" value="UniProtKB-KW"/>
</dbReference>
<dbReference type="InterPro" id="IPR018485">
    <property type="entry name" value="FGGY_C"/>
</dbReference>
<protein>
    <recommendedName>
        <fullName evidence="8">Carbohydrate kinase</fullName>
    </recommendedName>
</protein>
<dbReference type="EMBL" id="BDQX01000039">
    <property type="protein sequence ID" value="GBG06277.1"/>
    <property type="molecule type" value="Genomic_DNA"/>
</dbReference>
<dbReference type="SUPFAM" id="SSF53067">
    <property type="entry name" value="Actin-like ATPase domain"/>
    <property type="match status" value="2"/>
</dbReference>
<evidence type="ECO:0000259" key="4">
    <source>
        <dbReference type="Pfam" id="PF00370"/>
    </source>
</evidence>
<comment type="caution">
    <text evidence="6">The sequence shown here is derived from an EMBL/GenBank/DDBJ whole genome shotgun (WGS) entry which is preliminary data.</text>
</comment>
<dbReference type="InterPro" id="IPR000577">
    <property type="entry name" value="Carb_kinase_FGGY"/>
</dbReference>
<dbReference type="InterPro" id="IPR050406">
    <property type="entry name" value="FGGY_Carb_Kinase"/>
</dbReference>
<evidence type="ECO:0000256" key="1">
    <source>
        <dbReference type="ARBA" id="ARBA00009156"/>
    </source>
</evidence>
<dbReference type="Gene3D" id="3.30.420.40">
    <property type="match status" value="2"/>
</dbReference>
<dbReference type="Pfam" id="PF00370">
    <property type="entry name" value="FGGY_N"/>
    <property type="match status" value="1"/>
</dbReference>
<dbReference type="InterPro" id="IPR043129">
    <property type="entry name" value="ATPase_NBD"/>
</dbReference>
<name>A0A2R5EID2_9BACL</name>
<organism evidence="6 7">
    <name type="scientific">Paenibacillus agaridevorans</name>
    <dbReference type="NCBI Taxonomy" id="171404"/>
    <lineage>
        <taxon>Bacteria</taxon>
        <taxon>Bacillati</taxon>
        <taxon>Bacillota</taxon>
        <taxon>Bacilli</taxon>
        <taxon>Bacillales</taxon>
        <taxon>Paenibacillaceae</taxon>
        <taxon>Paenibacillus</taxon>
    </lineage>
</organism>
<keyword evidence="7" id="KW-1185">Reference proteome</keyword>
<dbReference type="Proteomes" id="UP000245202">
    <property type="component" value="Unassembled WGS sequence"/>
</dbReference>
<dbReference type="AlphaFoldDB" id="A0A2R5EID2"/>
<dbReference type="RefSeq" id="WP_181376427.1">
    <property type="nucleotide sequence ID" value="NZ_BDQX01000039.1"/>
</dbReference>
<dbReference type="CDD" id="cd07773">
    <property type="entry name" value="ASKHA_NBD_FGGY_FK"/>
    <property type="match status" value="1"/>
</dbReference>
<evidence type="ECO:0000313" key="6">
    <source>
        <dbReference type="EMBL" id="GBG06277.1"/>
    </source>
</evidence>
<reference evidence="6 7" key="1">
    <citation type="submission" date="2017-08" db="EMBL/GenBank/DDBJ databases">
        <title>Substantial Increase in Enzyme Production by Combined Drug-Resistance Mutations in Paenibacillus agaridevorans.</title>
        <authorList>
            <person name="Tanaka Y."/>
            <person name="Funane K."/>
            <person name="Hosaka T."/>
            <person name="Shiwa Y."/>
            <person name="Fujita N."/>
            <person name="Miyazaki T."/>
            <person name="Yoshikawa H."/>
            <person name="Murakami K."/>
            <person name="Kasahara K."/>
            <person name="Inaoka T."/>
            <person name="Hiraga Y."/>
            <person name="Ochi K."/>
        </authorList>
    </citation>
    <scope>NUCLEOTIDE SEQUENCE [LARGE SCALE GENOMIC DNA]</scope>
    <source>
        <strain evidence="6 7">T-3040</strain>
    </source>
</reference>
<dbReference type="PIRSF" id="PIRSF000538">
    <property type="entry name" value="GlpK"/>
    <property type="match status" value="1"/>
</dbReference>
<keyword evidence="3" id="KW-0418">Kinase</keyword>
<evidence type="ECO:0000256" key="2">
    <source>
        <dbReference type="ARBA" id="ARBA00022679"/>
    </source>
</evidence>
<evidence type="ECO:0000256" key="3">
    <source>
        <dbReference type="ARBA" id="ARBA00022777"/>
    </source>
</evidence>
<comment type="similarity">
    <text evidence="1">Belongs to the FGGY kinase family.</text>
</comment>
<sequence>MSGETNQEHTYLIGLDIGTSAVKGVLMSAKGSITSREKSETAYQRIDGGGVQFDVRQLYRLTVGVIRRLAGALPRGGSIVGLSIASASGNTVLVDEQGEPMIPAFSWMDQRVRDEMKTVFGKLNPDEVHETTGWPLLESFPLAHLAWLKCHAPKLLETSSIICMSTDYLHFKLTGKWSIDRSTATTFYLQDQKSAQWHSPYLQKLGIPESKLPPIRSTGDMIGRITSEASADTGLVRGTPVVLGAFDHPCAARGSGILDEGQLLISCGTSWVGFMPIKDRYRSVSLRMLTDPFLQPAGPWGAMFSLPAIASSVDAYIRKYISDGPDRYREFDRLAVSAGPGAGGLIIDPSAEEISDDLAQADKADIARAIMEGTVFLLKEKIDKLEAAGTCFSSVTLVGGPSETFPWPQIVADVLGLDIRTVNGSCAGAVGAAMVAGIGVGLYEDEQDALKQLVFPELIRKPDPSTATIYETRYRQFLNKYTTLGSDAK</sequence>
<evidence type="ECO:0000259" key="5">
    <source>
        <dbReference type="Pfam" id="PF02782"/>
    </source>
</evidence>
<dbReference type="InterPro" id="IPR018484">
    <property type="entry name" value="FGGY_N"/>
</dbReference>
<proteinExistence type="inferred from homology"/>
<dbReference type="PANTHER" id="PTHR43095:SF5">
    <property type="entry name" value="XYLULOSE KINASE"/>
    <property type="match status" value="1"/>
</dbReference>
<dbReference type="Pfam" id="PF02782">
    <property type="entry name" value="FGGY_C"/>
    <property type="match status" value="1"/>
</dbReference>
<feature type="domain" description="Carbohydrate kinase FGGY C-terminal" evidence="5">
    <location>
        <begin position="348"/>
        <end position="438"/>
    </location>
</feature>
<dbReference type="GO" id="GO:0005975">
    <property type="term" value="P:carbohydrate metabolic process"/>
    <property type="evidence" value="ECO:0007669"/>
    <property type="project" value="InterPro"/>
</dbReference>
<dbReference type="PANTHER" id="PTHR43095">
    <property type="entry name" value="SUGAR KINASE"/>
    <property type="match status" value="1"/>
</dbReference>
<keyword evidence="2" id="KW-0808">Transferase</keyword>
<accession>A0A2R5EID2</accession>